<evidence type="ECO:0000256" key="1">
    <source>
        <dbReference type="ARBA" id="ARBA00004613"/>
    </source>
</evidence>
<dbReference type="InterPro" id="IPR052052">
    <property type="entry name" value="Polysaccharide_Lyase_9"/>
</dbReference>
<proteinExistence type="predicted"/>
<dbReference type="RefSeq" id="WP_143031790.1">
    <property type="nucleotide sequence ID" value="NZ_FNIE01000019.1"/>
</dbReference>
<name>A0A1H0QM26_9ACTN</name>
<keyword evidence="7" id="KW-1185">Reference proteome</keyword>
<dbReference type="Gene3D" id="2.60.120.200">
    <property type="match status" value="1"/>
</dbReference>
<dbReference type="AlphaFoldDB" id="A0A1H0QM26"/>
<accession>A0A1H0QM26</accession>
<dbReference type="Gene3D" id="2.160.20.10">
    <property type="entry name" value="Single-stranded right-handed beta-helix, Pectin lyase-like"/>
    <property type="match status" value="2"/>
</dbReference>
<dbReference type="InterPro" id="IPR039448">
    <property type="entry name" value="Beta_helix"/>
</dbReference>
<gene>
    <name evidence="6" type="ORF">SAMN05216259_11914</name>
</gene>
<keyword evidence="2" id="KW-0964">Secreted</keyword>
<evidence type="ECO:0000256" key="4">
    <source>
        <dbReference type="SAM" id="SignalP"/>
    </source>
</evidence>
<dbReference type="OrthoDB" id="1016457at2"/>
<feature type="chain" id="PRO_5039097634" evidence="4">
    <location>
        <begin position="43"/>
        <end position="946"/>
    </location>
</feature>
<evidence type="ECO:0000256" key="2">
    <source>
        <dbReference type="ARBA" id="ARBA00022525"/>
    </source>
</evidence>
<evidence type="ECO:0000256" key="3">
    <source>
        <dbReference type="ARBA" id="ARBA00022729"/>
    </source>
</evidence>
<organism evidence="6 7">
    <name type="scientific">Actinacidiphila guanduensis</name>
    <dbReference type="NCBI Taxonomy" id="310781"/>
    <lineage>
        <taxon>Bacteria</taxon>
        <taxon>Bacillati</taxon>
        <taxon>Actinomycetota</taxon>
        <taxon>Actinomycetes</taxon>
        <taxon>Kitasatosporales</taxon>
        <taxon>Streptomycetaceae</taxon>
        <taxon>Actinacidiphila</taxon>
    </lineage>
</organism>
<dbReference type="InterPro" id="IPR012334">
    <property type="entry name" value="Pectin_lyas_fold"/>
</dbReference>
<dbReference type="PANTHER" id="PTHR40088">
    <property type="entry name" value="PECTATE LYASE (EUROFUNG)"/>
    <property type="match status" value="1"/>
</dbReference>
<dbReference type="GO" id="GO:0016837">
    <property type="term" value="F:carbon-oxygen lyase activity, acting on polysaccharides"/>
    <property type="evidence" value="ECO:0007669"/>
    <property type="project" value="TreeGrafter"/>
</dbReference>
<sequence>MFTGSTKLRPPHHGRSPRSLLVSATAAVACAAAALLTAGGPAAVPAAAATAHVYYVSTTGSDTNSGTATTSPLRTVQKCADLAQAGDTCSIMGGTYHETVTPAHSGAAGAPISFTPYGGQHVVIDGADQVAGWSQVSAADLAGLTAADPRLSGSPFAGAVGSGAMYEASVAVNPALAGNQLFYDGTSANQAQWPDPGVDPLTPTIEYAGAGTTATSIADPALTQAAGYWTGAKAYTSHWYDVQTTAVTSSAPGSVTLAASPNLGLESGNQVRYFLFGTLETFSHAGQWYYDKTAQKLYLWSPDGSSPAAHTVEVKQRTYAFDLGAVSHIAINALTLQGATVTTGDSSTDVVLTHLDAEYPSVFDTAATYTQGGKDTGIILRGTGNALRDSTIAHSSGNGVALLGSGNLVSGSVIHDVDTMGTYTAGVNVEGDGQTVTRNTIYRTGRSGILVDWHELTPDTTASDERFSYNDISGYARLSVDTGAIYAGVNLTLPGSSIDHNWVHDATPLPLVKTYALAGIYLDGSTGGGEVYDNVGWNQSFGNVFMNTHGLGTKVYDNDGGVQLYSGAYDAGTEIENNIGADLADVDSGGVLIGHNLPSAADPRYADPAPGGTDYRLQAGSPARNAGAMVPGVTINYTDPQPSIGAYQYGAPYWTAGASGTVPAGLLYATAGTGSYTVPVGGSEAVPLNATMSDGTTVDVAASNAVYDVADPATASVDADGTVHGLAAGTTVVTVQAVYQGQVANGRYTVTVPPAGTSLPAGYSLTNLGTDLYGGAAGGYATQDASGHGTIATTGYNIWSTTDSGSFLHTQVSGAGDVTATVTITAQSAPPCGVGLMIRDGSAANAKEVSFRSQDGGLRLVYRNESTLPNTGYLTTAKPVISLPVQLKLVKSGSTFTASYNTGGGWTAMGTTTASMGTDLQVGLGIYSGAYAGTSASFGDLAVSAA</sequence>
<dbReference type="Gene3D" id="2.60.40.1080">
    <property type="match status" value="1"/>
</dbReference>
<protein>
    <submittedName>
        <fullName evidence="6">Right handed beta helix region</fullName>
    </submittedName>
</protein>
<dbReference type="SUPFAM" id="SSF51126">
    <property type="entry name" value="Pectin lyase-like"/>
    <property type="match status" value="1"/>
</dbReference>
<dbReference type="EMBL" id="FNIE01000019">
    <property type="protein sequence ID" value="SDP17789.1"/>
    <property type="molecule type" value="Genomic_DNA"/>
</dbReference>
<dbReference type="GO" id="GO:0005576">
    <property type="term" value="C:extracellular region"/>
    <property type="evidence" value="ECO:0007669"/>
    <property type="project" value="UniProtKB-SubCell"/>
</dbReference>
<dbReference type="PROSITE" id="PS51257">
    <property type="entry name" value="PROKAR_LIPOPROTEIN"/>
    <property type="match status" value="1"/>
</dbReference>
<dbReference type="STRING" id="310781.SAMN05216259_11914"/>
<dbReference type="Pfam" id="PF13229">
    <property type="entry name" value="Beta_helix"/>
    <property type="match status" value="1"/>
</dbReference>
<evidence type="ECO:0000313" key="7">
    <source>
        <dbReference type="Proteomes" id="UP000199341"/>
    </source>
</evidence>
<feature type="signal peptide" evidence="4">
    <location>
        <begin position="1"/>
        <end position="42"/>
    </location>
</feature>
<evidence type="ECO:0000313" key="6">
    <source>
        <dbReference type="EMBL" id="SDP17789.1"/>
    </source>
</evidence>
<feature type="domain" description="Right handed beta helix" evidence="5">
    <location>
        <begin position="374"/>
        <end position="532"/>
    </location>
</feature>
<keyword evidence="3 4" id="KW-0732">Signal</keyword>
<dbReference type="InterPro" id="IPR011050">
    <property type="entry name" value="Pectin_lyase_fold/virulence"/>
</dbReference>
<reference evidence="6 7" key="1">
    <citation type="submission" date="2016-10" db="EMBL/GenBank/DDBJ databases">
        <authorList>
            <person name="de Groot N.N."/>
        </authorList>
    </citation>
    <scope>NUCLEOTIDE SEQUENCE [LARGE SCALE GENOMIC DNA]</scope>
    <source>
        <strain evidence="6 7">CGMCC 4.2022</strain>
    </source>
</reference>
<dbReference type="PANTHER" id="PTHR40088:SF2">
    <property type="entry name" value="SECRETED SUGAR HYDROLASE"/>
    <property type="match status" value="1"/>
</dbReference>
<comment type="subcellular location">
    <subcellularLocation>
        <location evidence="1">Secreted</location>
    </subcellularLocation>
</comment>
<dbReference type="Proteomes" id="UP000199341">
    <property type="component" value="Unassembled WGS sequence"/>
</dbReference>
<evidence type="ECO:0000259" key="5">
    <source>
        <dbReference type="Pfam" id="PF13229"/>
    </source>
</evidence>